<evidence type="ECO:0000313" key="6">
    <source>
        <dbReference type="Proteomes" id="UP000045039"/>
    </source>
</evidence>
<evidence type="ECO:0000259" key="2">
    <source>
        <dbReference type="Pfam" id="PF23771"/>
    </source>
</evidence>
<name>A0A0F6UH86_PSEAI</name>
<sequence>MDKQKVLAKVEKLMALANAKGATPNEAETALRQAAILKRQFDLSDAEISAHTVETACVPTRTRRSPAPWLHELAGICANSFGCDYLAAYAMPAGWTFKFMGRGIGPELAAHAYSTLHHQLVAARSAHVAQQKRCKLSTKRRRSKLFVEGWLLAVRSLVRDFAGRPDESTQAAIKAYLELHHPELKLLEPAAPTKPLAYDQASLHAGWEHGKNTRLHRGVSRRVQGALEQGGSR</sequence>
<dbReference type="Pfam" id="PF10979">
    <property type="entry name" value="DUF2786"/>
    <property type="match status" value="1"/>
</dbReference>
<dbReference type="PIRSF" id="PIRSF028111">
    <property type="entry name" value="UCP028111"/>
    <property type="match status" value="1"/>
</dbReference>
<evidence type="ECO:0000313" key="5">
    <source>
        <dbReference type="EMBL" id="MUI39718.1"/>
    </source>
</evidence>
<feature type="domain" description="DUF7168" evidence="2">
    <location>
        <begin position="53"/>
        <end position="189"/>
    </location>
</feature>
<protein>
    <submittedName>
        <fullName evidence="5">DUF2786 domain-containing protein</fullName>
    </submittedName>
</protein>
<reference evidence="6" key="2">
    <citation type="submission" date="2015-06" db="EMBL/GenBank/DDBJ databases">
        <authorList>
            <person name="Radhakrishnan Rajesh"/>
            <person name="Underwood Anthony"/>
            <person name="Al-Shahib Ali"/>
        </authorList>
    </citation>
    <scope>NUCLEOTIDE SEQUENCE [LARGE SCALE GENOMIC DNA]</scope>
    <source>
        <strain evidence="6">P19_London_7_VIM_2_05_10</strain>
    </source>
</reference>
<feature type="domain" description="DUF2786" evidence="1">
    <location>
        <begin position="5"/>
        <end position="44"/>
    </location>
</feature>
<dbReference type="AlphaFoldDB" id="A0A0F6UH86"/>
<proteinExistence type="predicted"/>
<evidence type="ECO:0000313" key="4">
    <source>
        <dbReference type="EMBL" id="CRQ00394.1"/>
    </source>
</evidence>
<evidence type="ECO:0000259" key="1">
    <source>
        <dbReference type="Pfam" id="PF10979"/>
    </source>
</evidence>
<reference evidence="4" key="3">
    <citation type="submission" date="2015-06" db="EMBL/GenBank/DDBJ databases">
        <authorList>
            <person name="Radhakrishnan R."/>
            <person name="Underwood A."/>
            <person name="Al-Shahib A."/>
        </authorList>
    </citation>
    <scope>NUCLEOTIDE SEQUENCE</scope>
    <source>
        <strain evidence="4">P19_London_7_VIM_2_05_10</strain>
    </source>
</reference>
<dbReference type="EMBL" id="KT887560">
    <property type="protein sequence ID" value="ALY08362.1"/>
    <property type="molecule type" value="Genomic_DNA"/>
</dbReference>
<reference evidence="3" key="1">
    <citation type="journal article" date="2015" name="MBio">
        <title>Phylogenetic Distribution of CRISPR-Cas Systems in Antibiotic-Resistant Pseudomonas aeruginosa.</title>
        <authorList>
            <person name="van Belkum A."/>
            <person name="Soriaga L.B."/>
            <person name="LaFave M.C."/>
            <person name="Akella S."/>
            <person name="Veyrieras J.B."/>
            <person name="Barbu E.M."/>
            <person name="Shortridge D."/>
            <person name="Blanc B."/>
            <person name="Hannum G."/>
            <person name="Zambardi G."/>
            <person name="Miller K."/>
            <person name="Enright M.C."/>
            <person name="Mugnier N."/>
            <person name="Brami D."/>
            <person name="Schicklin S."/>
            <person name="Felderman M."/>
            <person name="Schwartz A.S."/>
            <person name="Richardson T.H."/>
            <person name="Peterson T.C."/>
            <person name="Hubby B."/>
            <person name="Cady K.C."/>
        </authorList>
    </citation>
    <scope>NUCLEOTIDE SEQUENCE</scope>
    <source>
        <strain evidence="3">WH-SGI-V-07174</strain>
    </source>
</reference>
<dbReference type="RefSeq" id="WP_023082648.1">
    <property type="nucleotide sequence ID" value="NZ_CAADLO010000398.1"/>
</dbReference>
<gene>
    <name evidence="5" type="ORF">GNQ48_32695</name>
    <name evidence="4" type="ORF">PAERUG_P19_London_7_VIM_2_05_10_06335</name>
</gene>
<dbReference type="EMBL" id="CVVU01000262">
    <property type="protein sequence ID" value="CRQ00394.1"/>
    <property type="molecule type" value="Genomic_DNA"/>
</dbReference>
<dbReference type="Proteomes" id="UP000433532">
    <property type="component" value="Unassembled WGS sequence"/>
</dbReference>
<dbReference type="EMBL" id="WOAD01000092">
    <property type="protein sequence ID" value="MUI39718.1"/>
    <property type="molecule type" value="Genomic_DNA"/>
</dbReference>
<dbReference type="InterPro" id="IPR016868">
    <property type="entry name" value="Phage_B3_Orf5"/>
</dbReference>
<dbReference type="Pfam" id="PF23771">
    <property type="entry name" value="DUF7168"/>
    <property type="match status" value="1"/>
</dbReference>
<accession>A0A0F6UH86</accession>
<dbReference type="InterPro" id="IPR024498">
    <property type="entry name" value="DUF2786"/>
</dbReference>
<evidence type="ECO:0000313" key="7">
    <source>
        <dbReference type="Proteomes" id="UP000433532"/>
    </source>
</evidence>
<dbReference type="Proteomes" id="UP000045039">
    <property type="component" value="Unassembled WGS sequence"/>
</dbReference>
<evidence type="ECO:0000313" key="3">
    <source>
        <dbReference type="EMBL" id="ALY08362.1"/>
    </source>
</evidence>
<organism evidence="5 7">
    <name type="scientific">Pseudomonas aeruginosa</name>
    <dbReference type="NCBI Taxonomy" id="287"/>
    <lineage>
        <taxon>Bacteria</taxon>
        <taxon>Pseudomonadati</taxon>
        <taxon>Pseudomonadota</taxon>
        <taxon>Gammaproteobacteria</taxon>
        <taxon>Pseudomonadales</taxon>
        <taxon>Pseudomonadaceae</taxon>
        <taxon>Pseudomonas</taxon>
    </lineage>
</organism>
<dbReference type="InterPro" id="IPR055592">
    <property type="entry name" value="DUF7168"/>
</dbReference>
<dbReference type="PATRIC" id="fig|287.1491.peg.5913"/>
<reference evidence="5 7" key="4">
    <citation type="submission" date="2019-11" db="EMBL/GenBank/DDBJ databases">
        <title>Genomes of ocular Pseudomonas aeruginosa isolates.</title>
        <authorList>
            <person name="Khan M."/>
            <person name="Rice S.A."/>
            <person name="Willcox M.D.P."/>
            <person name="Stapleton F."/>
        </authorList>
    </citation>
    <scope>NUCLEOTIDE SEQUENCE [LARGE SCALE GENOMIC DNA]</scope>
    <source>
        <strain evidence="5 7">PA221</strain>
    </source>
</reference>